<organism evidence="1 2">
    <name type="scientific">Stegodyphus mimosarum</name>
    <name type="common">African social velvet spider</name>
    <dbReference type="NCBI Taxonomy" id="407821"/>
    <lineage>
        <taxon>Eukaryota</taxon>
        <taxon>Metazoa</taxon>
        <taxon>Ecdysozoa</taxon>
        <taxon>Arthropoda</taxon>
        <taxon>Chelicerata</taxon>
        <taxon>Arachnida</taxon>
        <taxon>Araneae</taxon>
        <taxon>Araneomorphae</taxon>
        <taxon>Entelegynae</taxon>
        <taxon>Eresoidea</taxon>
        <taxon>Eresidae</taxon>
        <taxon>Stegodyphus</taxon>
    </lineage>
</organism>
<dbReference type="AlphaFoldDB" id="A0A087TFK0"/>
<feature type="non-terminal residue" evidence="1">
    <location>
        <position position="40"/>
    </location>
</feature>
<protein>
    <submittedName>
        <fullName evidence="1">Uncharacterized protein</fullName>
    </submittedName>
</protein>
<sequence length="40" mass="4452">MSMCRCKPGNFLIAIFSELLTSNVNEGVFHDCCDDGNLEK</sequence>
<proteinExistence type="predicted"/>
<accession>A0A087TFK0</accession>
<dbReference type="EMBL" id="KK114985">
    <property type="protein sequence ID" value="KFM63889.1"/>
    <property type="molecule type" value="Genomic_DNA"/>
</dbReference>
<dbReference type="Proteomes" id="UP000054359">
    <property type="component" value="Unassembled WGS sequence"/>
</dbReference>
<name>A0A087TFK0_STEMI</name>
<evidence type="ECO:0000313" key="1">
    <source>
        <dbReference type="EMBL" id="KFM63889.1"/>
    </source>
</evidence>
<gene>
    <name evidence="1" type="ORF">X975_21203</name>
</gene>
<evidence type="ECO:0000313" key="2">
    <source>
        <dbReference type="Proteomes" id="UP000054359"/>
    </source>
</evidence>
<reference evidence="1 2" key="1">
    <citation type="submission" date="2013-11" db="EMBL/GenBank/DDBJ databases">
        <title>Genome sequencing of Stegodyphus mimosarum.</title>
        <authorList>
            <person name="Bechsgaard J."/>
        </authorList>
    </citation>
    <scope>NUCLEOTIDE SEQUENCE [LARGE SCALE GENOMIC DNA]</scope>
</reference>
<keyword evidence="2" id="KW-1185">Reference proteome</keyword>